<accession>A0A7X0HMG9</accession>
<name>A0A7X0HMG9_9ACTN</name>
<dbReference type="RefSeq" id="WP_185035576.1">
    <property type="nucleotide sequence ID" value="NZ_BNBN01000017.1"/>
</dbReference>
<sequence length="69" mass="7515">MAKAPRVIGVLAEPAPPTWWRAHRHQVFLVLGLIGGFYLCSHTSDAAPPADPPRPAHTERPHSTATAQR</sequence>
<reference evidence="2 3" key="1">
    <citation type="submission" date="2020-08" db="EMBL/GenBank/DDBJ databases">
        <title>Genomic Encyclopedia of Type Strains, Phase IV (KMG-IV): sequencing the most valuable type-strain genomes for metagenomic binning, comparative biology and taxonomic classification.</title>
        <authorList>
            <person name="Goeker M."/>
        </authorList>
    </citation>
    <scope>NUCLEOTIDE SEQUENCE [LARGE SCALE GENOMIC DNA]</scope>
    <source>
        <strain evidence="2 3">DSM 40141</strain>
    </source>
</reference>
<feature type="region of interest" description="Disordered" evidence="1">
    <location>
        <begin position="44"/>
        <end position="69"/>
    </location>
</feature>
<evidence type="ECO:0000256" key="1">
    <source>
        <dbReference type="SAM" id="MobiDB-lite"/>
    </source>
</evidence>
<dbReference type="AlphaFoldDB" id="A0A7X0HMG9"/>
<keyword evidence="3" id="KW-1185">Reference proteome</keyword>
<proteinExistence type="predicted"/>
<dbReference type="EMBL" id="JACHEM010000017">
    <property type="protein sequence ID" value="MBB6439087.1"/>
    <property type="molecule type" value="Genomic_DNA"/>
</dbReference>
<organism evidence="2 3">
    <name type="scientific">Streptomyces candidus</name>
    <dbReference type="NCBI Taxonomy" id="67283"/>
    <lineage>
        <taxon>Bacteria</taxon>
        <taxon>Bacillati</taxon>
        <taxon>Actinomycetota</taxon>
        <taxon>Actinomycetes</taxon>
        <taxon>Kitasatosporales</taxon>
        <taxon>Streptomycetaceae</taxon>
        <taxon>Streptomyces</taxon>
    </lineage>
</organism>
<evidence type="ECO:0000313" key="3">
    <source>
        <dbReference type="Proteomes" id="UP000540423"/>
    </source>
</evidence>
<evidence type="ECO:0000313" key="2">
    <source>
        <dbReference type="EMBL" id="MBB6439087.1"/>
    </source>
</evidence>
<dbReference type="Proteomes" id="UP000540423">
    <property type="component" value="Unassembled WGS sequence"/>
</dbReference>
<protein>
    <submittedName>
        <fullName evidence="2">Uncharacterized protein</fullName>
    </submittedName>
</protein>
<gene>
    <name evidence="2" type="ORF">HNQ79_005599</name>
</gene>
<comment type="caution">
    <text evidence="2">The sequence shown here is derived from an EMBL/GenBank/DDBJ whole genome shotgun (WGS) entry which is preliminary data.</text>
</comment>